<dbReference type="InterPro" id="IPR003594">
    <property type="entry name" value="HATPase_dom"/>
</dbReference>
<keyword evidence="8" id="KW-0902">Two-component regulatory system</keyword>
<dbReference type="AlphaFoldDB" id="I9L5U5"/>
<sequence>MKKQRENLIAAVKKSEEILEDKRGLQIADPSKNSVAGKEIELAANEVGYQDLFDNMPNGCVYYKVLLDEAGSPVDLLYMKVNSAYEKNIGRSLSELIGRRVTAVFQELTGKDFPCMETYLNVALSGEPVNFTQYFDQQDKWYSISAYSPQSGFVVEISEDTTEQTKAESERRERERQVALIERVASLGTLAAGVAHEINQPLQALKIMADSMIYWYDKGKETSVEKVIENCRKISVQAGYITSIVEWMQDSVNKAWSDSPEEVDVKKMIQRVLILVQERLRANGIQLRENSCDDFLMVWGDSRRLEEIVIIILVNAIDSFVSIDQAAKEIRITTSCVENSAVIEISNNGPAIPDDIIGKIFEPFFSASKSGTKLGMGLAIVKSVVNAHNGTIQVFSSHQQVTFRIEFPLYRQSV</sequence>
<dbReference type="Pfam" id="PF02518">
    <property type="entry name" value="HATPase_c"/>
    <property type="match status" value="1"/>
</dbReference>
<dbReference type="Gene3D" id="3.30.450.20">
    <property type="entry name" value="PAS domain"/>
    <property type="match status" value="1"/>
</dbReference>
<evidence type="ECO:0000256" key="3">
    <source>
        <dbReference type="ARBA" id="ARBA00022553"/>
    </source>
</evidence>
<dbReference type="EC" id="2.7.13.3" evidence="2"/>
<comment type="catalytic activity">
    <reaction evidence="1">
        <text>ATP + protein L-histidine = ADP + protein N-phospho-L-histidine.</text>
        <dbReference type="EC" id="2.7.13.3"/>
    </reaction>
</comment>
<dbReference type="SUPFAM" id="SSF55785">
    <property type="entry name" value="PYP-like sensor domain (PAS domain)"/>
    <property type="match status" value="1"/>
</dbReference>
<keyword evidence="6" id="KW-0418">Kinase</keyword>
<dbReference type="PANTHER" id="PTHR43065:SF10">
    <property type="entry name" value="PEROXIDE STRESS-ACTIVATED HISTIDINE KINASE MAK3"/>
    <property type="match status" value="1"/>
</dbReference>
<organism evidence="10 11">
    <name type="scientific">Pelosinus fermentans B4</name>
    <dbReference type="NCBI Taxonomy" id="1149862"/>
    <lineage>
        <taxon>Bacteria</taxon>
        <taxon>Bacillati</taxon>
        <taxon>Bacillota</taxon>
        <taxon>Negativicutes</taxon>
        <taxon>Selenomonadales</taxon>
        <taxon>Sporomusaceae</taxon>
        <taxon>Pelosinus</taxon>
    </lineage>
</organism>
<dbReference type="InterPro" id="IPR035965">
    <property type="entry name" value="PAS-like_dom_sf"/>
</dbReference>
<reference evidence="10 11" key="1">
    <citation type="journal article" date="2012" name="J. Bacteriol.">
        <title>Draft Genome Sequences for Two Metal-Reducing Pelosinus fermentans Strains Isolated from a Cr(VI)-Contaminated Site and for Type Strain R7.</title>
        <authorList>
            <person name="Brown S.D."/>
            <person name="Podar M."/>
            <person name="Klingeman D.M."/>
            <person name="Johnson C.M."/>
            <person name="Yang Z.K."/>
            <person name="Utturkar S.M."/>
            <person name="Land M.L."/>
            <person name="Mosher J.J."/>
            <person name="Hurt R.A.Jr."/>
            <person name="Phelps T.J."/>
            <person name="Palumbo A.V."/>
            <person name="Arkin A.P."/>
            <person name="Hazen T.C."/>
            <person name="Elias D.A."/>
        </authorList>
    </citation>
    <scope>NUCLEOTIDE SEQUENCE [LARGE SCALE GENOMIC DNA]</scope>
    <source>
        <strain evidence="10 11">B4</strain>
    </source>
</reference>
<dbReference type="PRINTS" id="PR00344">
    <property type="entry name" value="BCTRLSENSOR"/>
</dbReference>
<keyword evidence="11" id="KW-1185">Reference proteome</keyword>
<keyword evidence="7 10" id="KW-0067">ATP-binding</keyword>
<dbReference type="SMART" id="SM00387">
    <property type="entry name" value="HATPase_c"/>
    <property type="match status" value="1"/>
</dbReference>
<dbReference type="InterPro" id="IPR005467">
    <property type="entry name" value="His_kinase_dom"/>
</dbReference>
<proteinExistence type="predicted"/>
<evidence type="ECO:0000256" key="2">
    <source>
        <dbReference type="ARBA" id="ARBA00012438"/>
    </source>
</evidence>
<dbReference type="InterPro" id="IPR003661">
    <property type="entry name" value="HisK_dim/P_dom"/>
</dbReference>
<dbReference type="SUPFAM" id="SSF47384">
    <property type="entry name" value="Homodimeric domain of signal transducing histidine kinase"/>
    <property type="match status" value="1"/>
</dbReference>
<dbReference type="InterPro" id="IPR004358">
    <property type="entry name" value="Sig_transdc_His_kin-like_C"/>
</dbReference>
<comment type="caution">
    <text evidence="10">The sequence shown here is derived from an EMBL/GenBank/DDBJ whole genome shotgun (WGS) entry which is preliminary data.</text>
</comment>
<dbReference type="PATRIC" id="fig|1149862.3.peg.4452"/>
<dbReference type="InterPro" id="IPR036890">
    <property type="entry name" value="HATPase_C_sf"/>
</dbReference>
<evidence type="ECO:0000259" key="9">
    <source>
        <dbReference type="PROSITE" id="PS50109"/>
    </source>
</evidence>
<evidence type="ECO:0000256" key="7">
    <source>
        <dbReference type="ARBA" id="ARBA00022840"/>
    </source>
</evidence>
<dbReference type="GO" id="GO:0005524">
    <property type="term" value="F:ATP binding"/>
    <property type="evidence" value="ECO:0007669"/>
    <property type="project" value="UniProtKB-KW"/>
</dbReference>
<feature type="domain" description="Histidine kinase" evidence="9">
    <location>
        <begin position="193"/>
        <end position="411"/>
    </location>
</feature>
<dbReference type="Gene3D" id="1.10.287.130">
    <property type="match status" value="1"/>
</dbReference>
<evidence type="ECO:0000313" key="11">
    <source>
        <dbReference type="Proteomes" id="UP000004324"/>
    </source>
</evidence>
<dbReference type="OrthoDB" id="9784397at2"/>
<dbReference type="RefSeq" id="WP_007938466.1">
    <property type="nucleotide sequence ID" value="NZ_AKVJ01000076.1"/>
</dbReference>
<name>I9L5U5_9FIRM</name>
<dbReference type="CDD" id="cd00082">
    <property type="entry name" value="HisKA"/>
    <property type="match status" value="1"/>
</dbReference>
<dbReference type="PANTHER" id="PTHR43065">
    <property type="entry name" value="SENSOR HISTIDINE KINASE"/>
    <property type="match status" value="1"/>
</dbReference>
<evidence type="ECO:0000256" key="1">
    <source>
        <dbReference type="ARBA" id="ARBA00000085"/>
    </source>
</evidence>
<accession>I9L5U5</accession>
<dbReference type="Proteomes" id="UP000004324">
    <property type="component" value="Unassembled WGS sequence"/>
</dbReference>
<keyword evidence="5" id="KW-0547">Nucleotide-binding</keyword>
<gene>
    <name evidence="10" type="ORF">FB4_1423</name>
</gene>
<evidence type="ECO:0000256" key="4">
    <source>
        <dbReference type="ARBA" id="ARBA00022679"/>
    </source>
</evidence>
<protein>
    <recommendedName>
        <fullName evidence="2">histidine kinase</fullName>
        <ecNumber evidence="2">2.7.13.3</ecNumber>
    </recommendedName>
</protein>
<dbReference type="EMBL" id="AKVJ01000076">
    <property type="protein sequence ID" value="EIW15734.1"/>
    <property type="molecule type" value="Genomic_DNA"/>
</dbReference>
<evidence type="ECO:0000256" key="8">
    <source>
        <dbReference type="ARBA" id="ARBA00023012"/>
    </source>
</evidence>
<keyword evidence="4" id="KW-0808">Transferase</keyword>
<dbReference type="InterPro" id="IPR036097">
    <property type="entry name" value="HisK_dim/P_sf"/>
</dbReference>
<keyword evidence="3" id="KW-0597">Phosphoprotein</keyword>
<evidence type="ECO:0000256" key="5">
    <source>
        <dbReference type="ARBA" id="ARBA00022741"/>
    </source>
</evidence>
<evidence type="ECO:0000256" key="6">
    <source>
        <dbReference type="ARBA" id="ARBA00022777"/>
    </source>
</evidence>
<dbReference type="PROSITE" id="PS50109">
    <property type="entry name" value="HIS_KIN"/>
    <property type="match status" value="1"/>
</dbReference>
<dbReference type="SUPFAM" id="SSF55874">
    <property type="entry name" value="ATPase domain of HSP90 chaperone/DNA topoisomerase II/histidine kinase"/>
    <property type="match status" value="1"/>
</dbReference>
<evidence type="ECO:0000313" key="10">
    <source>
        <dbReference type="EMBL" id="EIW15734.1"/>
    </source>
</evidence>
<dbReference type="GO" id="GO:0000155">
    <property type="term" value="F:phosphorelay sensor kinase activity"/>
    <property type="evidence" value="ECO:0007669"/>
    <property type="project" value="InterPro"/>
</dbReference>
<dbReference type="Gene3D" id="3.30.565.10">
    <property type="entry name" value="Histidine kinase-like ATPase, C-terminal domain"/>
    <property type="match status" value="1"/>
</dbReference>